<accession>W5T6P6</accession>
<sequence length="497" mass="56563">MKKSRYYNLLLMLILIVISCDLKSKESAAGGASVSVATVDKDLSRAKRDDKQETIDVKFDQLLSTFKLQGEEVELVKYIRSAVTDSDVGTSGDKTYTDLEFYNLLVNLGDARLKGIIAAYLGPFKERKEAQLAIDNLNGATLKRELQELQDWLKSEEDFYLSELRRVFNGTTPDSVHDKAINSNYLGQFPNIKASAEGVMEFERLYASFSADEQEGIDYIRDVATNPNIGDPTYNITHSHIEFDRSFLWLRDGLKDIKLREMIQVHSKRIKEEMPAALNVIEFLKAYTLIVGLGFDATVATLELDDDFYDIEDKYQLYVKDLFCNDLYSAEQQYAGFMEANEFDFIKLKADAEGALKGKEVYGSMPNYYEVIENMRKVVIDPDIGLAEGYKTYTNTEFYTLLGNLGKDKVEEIMEARSETLQILDEALEAIKGVKDAREKKDLSEKWTNFNSRYLLEIKKIFNESTPDAVYNSGISKSIYTDHFVNIKNEADAKSNP</sequence>
<geneLocation type="plasmid" evidence="1">
    <name>unnamed</name>
</geneLocation>
<dbReference type="NCBIfam" id="NF047534">
    <property type="entry name" value="lipo_BTA121_dup"/>
    <property type="match status" value="3"/>
</dbReference>
<dbReference type="EMBL" id="CP005690">
    <property type="protein sequence ID" value="AHH14638.1"/>
    <property type="molecule type" value="Genomic_DNA"/>
</dbReference>
<dbReference type="AlphaFoldDB" id="W5T6P6"/>
<dbReference type="PROSITE" id="PS51257">
    <property type="entry name" value="PROKAR_LIPOPROTEIN"/>
    <property type="match status" value="1"/>
</dbReference>
<dbReference type="RefSeq" id="WP_025400360.1">
    <property type="nucleotide sequence ID" value="NZ_CP005690.1"/>
</dbReference>
<gene>
    <name evidence="1" type="ORF">BHW_0004700</name>
</gene>
<keyword evidence="1" id="KW-0614">Plasmid</keyword>
<reference evidence="1" key="1">
    <citation type="submission" date="2013-04" db="EMBL/GenBank/DDBJ databases">
        <title>Comparative Genomics of Relapsing Fever Spirochetes.</title>
        <authorList>
            <person name="Schwan T.G."/>
            <person name="Raffel S.J."/>
            <person name="Porcella S.F."/>
            <person name="Martens C.A."/>
            <person name="Bruno D.P."/>
            <person name="Ricklefs S.M."/>
            <person name="Barbian K.B."/>
        </authorList>
    </citation>
    <scope>NUCLEOTIDE SEQUENCE</scope>
    <source>
        <strain evidence="1">MTW</strain>
        <plasmid evidence="1">unnamed</plasmid>
    </source>
</reference>
<proteinExistence type="predicted"/>
<protein>
    <submittedName>
        <fullName evidence="1">Uncharacterized protein</fullName>
    </submittedName>
</protein>
<organism evidence="1">
    <name type="scientific">Borrelia hermsii MTW</name>
    <dbReference type="NCBI Taxonomy" id="1313291"/>
    <lineage>
        <taxon>Bacteria</taxon>
        <taxon>Pseudomonadati</taxon>
        <taxon>Spirochaetota</taxon>
        <taxon>Spirochaetia</taxon>
        <taxon>Spirochaetales</taxon>
        <taxon>Borreliaceae</taxon>
        <taxon>Borrelia</taxon>
    </lineage>
</organism>
<name>W5T6P6_BORHE</name>
<dbReference type="HOGENOM" id="CLU_020855_1_0_12"/>
<evidence type="ECO:0000313" key="1">
    <source>
        <dbReference type="EMBL" id="AHH14638.1"/>
    </source>
</evidence>